<protein>
    <recommendedName>
        <fullName evidence="3">FAD-binding PCMH-type domain-containing protein</fullName>
    </recommendedName>
</protein>
<feature type="domain" description="FAD-binding PCMH-type" evidence="3">
    <location>
        <begin position="98"/>
        <end position="278"/>
    </location>
</feature>
<dbReference type="Pfam" id="PF01565">
    <property type="entry name" value="FAD_binding_4"/>
    <property type="match status" value="1"/>
</dbReference>
<dbReference type="PROSITE" id="PS51387">
    <property type="entry name" value="FAD_PCMH"/>
    <property type="match status" value="1"/>
</dbReference>
<evidence type="ECO:0000313" key="4">
    <source>
        <dbReference type="EMBL" id="KAL2847776.1"/>
    </source>
</evidence>
<name>A0ABR4K633_9EURO</name>
<keyword evidence="2" id="KW-0560">Oxidoreductase</keyword>
<dbReference type="PANTHER" id="PTHR13878:SF91">
    <property type="entry name" value="FAD BINDING DOMAIN PROTEIN (AFU_ORTHOLOGUE AFUA_6G12070)-RELATED"/>
    <property type="match status" value="1"/>
</dbReference>
<gene>
    <name evidence="4" type="ORF">BJY01DRAFT_234168</name>
</gene>
<dbReference type="Pfam" id="PF08031">
    <property type="entry name" value="BBE"/>
    <property type="match status" value="1"/>
</dbReference>
<reference evidence="4 5" key="1">
    <citation type="submission" date="2024-07" db="EMBL/GenBank/DDBJ databases">
        <title>Section-level genome sequencing and comparative genomics of Aspergillus sections Usti and Cavernicolus.</title>
        <authorList>
            <consortium name="Lawrence Berkeley National Laboratory"/>
            <person name="Nybo J.L."/>
            <person name="Vesth T.C."/>
            <person name="Theobald S."/>
            <person name="Frisvad J.C."/>
            <person name="Larsen T.O."/>
            <person name="Kjaerboelling I."/>
            <person name="Rothschild-Mancinelli K."/>
            <person name="Lyhne E.K."/>
            <person name="Kogle M.E."/>
            <person name="Barry K."/>
            <person name="Clum A."/>
            <person name="Na H."/>
            <person name="Ledsgaard L."/>
            <person name="Lin J."/>
            <person name="Lipzen A."/>
            <person name="Kuo A."/>
            <person name="Riley R."/>
            <person name="Mondo S."/>
            <person name="Labutti K."/>
            <person name="Haridas S."/>
            <person name="Pangalinan J."/>
            <person name="Salamov A.A."/>
            <person name="Simmons B.A."/>
            <person name="Magnuson J.K."/>
            <person name="Chen J."/>
            <person name="Drula E."/>
            <person name="Henrissat B."/>
            <person name="Wiebenga A."/>
            <person name="Lubbers R.J."/>
            <person name="Gomes A.C."/>
            <person name="Makela M.R."/>
            <person name="Stajich J."/>
            <person name="Grigoriev I.V."/>
            <person name="Mortensen U.H."/>
            <person name="De Vries R.P."/>
            <person name="Baker S.E."/>
            <person name="Andersen M.R."/>
        </authorList>
    </citation>
    <scope>NUCLEOTIDE SEQUENCE [LARGE SCALE GENOMIC DNA]</scope>
    <source>
        <strain evidence="4 5">CBS 123904</strain>
    </source>
</reference>
<evidence type="ECO:0000256" key="2">
    <source>
        <dbReference type="ARBA" id="ARBA00023002"/>
    </source>
</evidence>
<proteinExistence type="inferred from homology"/>
<dbReference type="Gene3D" id="3.30.465.10">
    <property type="match status" value="2"/>
</dbReference>
<dbReference type="InterPro" id="IPR050432">
    <property type="entry name" value="FAD-linked_Oxidoreductases_BP"/>
</dbReference>
<comment type="similarity">
    <text evidence="1">Belongs to the oxygen-dependent FAD-linked oxidoreductase family.</text>
</comment>
<sequence>MIRSVAAISCRCFPGDSCWPTLEKWQQFNKSIDGRLVATVPLGVPCHEPHYDEELCGQLQTQWTTPEPHYQSSSSIMAPFFANDSCDPFHPVAKPCLLGNYISYAVNVSQPTHVSKALKFAKEHNVRLVIRNTGHDYQGKSTGAGALGLWMHHLKRIEIEYNYSDAFYSGPAITVGAGVQGIEAYEAADRAGYQVVGGECPSVGLAGGYTQGGGHSALSSRFGLAADQTLVWEVVDGEGRHIVATRDNEYSDLYWALSGGGGGTYGVVLSLTAKLHAGTPVSGLNLTFSAEGLDKDTFYDAIGFFNTFQPALADAGAMVISTITNESFILSPLTGPGIPVKDLRSLIQPYTDHLDTLDIKYTLHSAQFPSYLAQFSTMQGAIQVGIAQYGGWLIPRSVIKANNNALTAAYRDIVEDGAIVINVGLNVSRSVAGDVHNAVLPAWRDALIHTTLTTPWEWNAPASMLEWQRKMTEEYVPRLEKLAPNSGAYLNEADFRQPDFQRAFYGDNYGKLRAIKAKYDPHDLFYALTAVGSEDWVQREDGRLCRADGSVTASPSSGVREL</sequence>
<dbReference type="Proteomes" id="UP001610446">
    <property type="component" value="Unassembled WGS sequence"/>
</dbReference>
<keyword evidence="5" id="KW-1185">Reference proteome</keyword>
<dbReference type="InterPro" id="IPR006094">
    <property type="entry name" value="Oxid_FAD_bind_N"/>
</dbReference>
<comment type="caution">
    <text evidence="4">The sequence shown here is derived from an EMBL/GenBank/DDBJ whole genome shotgun (WGS) entry which is preliminary data.</text>
</comment>
<evidence type="ECO:0000259" key="3">
    <source>
        <dbReference type="PROSITE" id="PS51387"/>
    </source>
</evidence>
<dbReference type="PANTHER" id="PTHR13878">
    <property type="entry name" value="GULONOLACTONE OXIDASE"/>
    <property type="match status" value="1"/>
</dbReference>
<dbReference type="SUPFAM" id="SSF56176">
    <property type="entry name" value="FAD-binding/transporter-associated domain-like"/>
    <property type="match status" value="1"/>
</dbReference>
<evidence type="ECO:0000256" key="1">
    <source>
        <dbReference type="ARBA" id="ARBA00005466"/>
    </source>
</evidence>
<organism evidence="4 5">
    <name type="scientific">Aspergillus pseudoustus</name>
    <dbReference type="NCBI Taxonomy" id="1810923"/>
    <lineage>
        <taxon>Eukaryota</taxon>
        <taxon>Fungi</taxon>
        <taxon>Dikarya</taxon>
        <taxon>Ascomycota</taxon>
        <taxon>Pezizomycotina</taxon>
        <taxon>Eurotiomycetes</taxon>
        <taxon>Eurotiomycetidae</taxon>
        <taxon>Eurotiales</taxon>
        <taxon>Aspergillaceae</taxon>
        <taxon>Aspergillus</taxon>
        <taxon>Aspergillus subgen. Nidulantes</taxon>
    </lineage>
</organism>
<dbReference type="InterPro" id="IPR016169">
    <property type="entry name" value="FAD-bd_PCMH_sub2"/>
</dbReference>
<dbReference type="InterPro" id="IPR012951">
    <property type="entry name" value="BBE"/>
</dbReference>
<dbReference type="InterPro" id="IPR016166">
    <property type="entry name" value="FAD-bd_PCMH"/>
</dbReference>
<dbReference type="EMBL" id="JBFXLU010000054">
    <property type="protein sequence ID" value="KAL2847776.1"/>
    <property type="molecule type" value="Genomic_DNA"/>
</dbReference>
<accession>A0ABR4K633</accession>
<dbReference type="InterPro" id="IPR036318">
    <property type="entry name" value="FAD-bd_PCMH-like_sf"/>
</dbReference>
<evidence type="ECO:0000313" key="5">
    <source>
        <dbReference type="Proteomes" id="UP001610446"/>
    </source>
</evidence>